<sequence length="64" mass="6837">MAPSLLRNTFRVAHQAMASSPRAGFRQSWVRAGQTGLYSTGKGAGQGDDDLLDAMMAGMDSDFK</sequence>
<proteinExistence type="predicted"/>
<comment type="caution">
    <text evidence="1">The sequence shown here is derived from an EMBL/GenBank/DDBJ whole genome shotgun (WGS) entry which is preliminary data.</text>
</comment>
<protein>
    <submittedName>
        <fullName evidence="1">Uncharacterized protein</fullName>
    </submittedName>
</protein>
<keyword evidence="2" id="KW-1185">Reference proteome</keyword>
<dbReference type="Proteomes" id="UP000696485">
    <property type="component" value="Unassembled WGS sequence"/>
</dbReference>
<reference evidence="1" key="1">
    <citation type="journal article" date="2020" name="Fungal Divers.">
        <title>Resolving the Mortierellaceae phylogeny through synthesis of multi-gene phylogenetics and phylogenomics.</title>
        <authorList>
            <person name="Vandepol N."/>
            <person name="Liber J."/>
            <person name="Desiro A."/>
            <person name="Na H."/>
            <person name="Kennedy M."/>
            <person name="Barry K."/>
            <person name="Grigoriev I.V."/>
            <person name="Miller A.N."/>
            <person name="O'Donnell K."/>
            <person name="Stajich J.E."/>
            <person name="Bonito G."/>
        </authorList>
    </citation>
    <scope>NUCLEOTIDE SEQUENCE</scope>
    <source>
        <strain evidence="1">NVP1</strain>
    </source>
</reference>
<accession>A0A9P5SJZ0</accession>
<name>A0A9P5SJZ0_9FUNG</name>
<evidence type="ECO:0000313" key="2">
    <source>
        <dbReference type="Proteomes" id="UP000696485"/>
    </source>
</evidence>
<gene>
    <name evidence="1" type="ORF">BG006_007269</name>
</gene>
<dbReference type="AlphaFoldDB" id="A0A9P5SJZ0"/>
<dbReference type="EMBL" id="JAAAUY010000455">
    <property type="protein sequence ID" value="KAF9329666.1"/>
    <property type="molecule type" value="Genomic_DNA"/>
</dbReference>
<feature type="non-terminal residue" evidence="1">
    <location>
        <position position="1"/>
    </location>
</feature>
<evidence type="ECO:0000313" key="1">
    <source>
        <dbReference type="EMBL" id="KAF9329666.1"/>
    </source>
</evidence>
<organism evidence="1 2">
    <name type="scientific">Podila minutissima</name>
    <dbReference type="NCBI Taxonomy" id="64525"/>
    <lineage>
        <taxon>Eukaryota</taxon>
        <taxon>Fungi</taxon>
        <taxon>Fungi incertae sedis</taxon>
        <taxon>Mucoromycota</taxon>
        <taxon>Mortierellomycotina</taxon>
        <taxon>Mortierellomycetes</taxon>
        <taxon>Mortierellales</taxon>
        <taxon>Mortierellaceae</taxon>
        <taxon>Podila</taxon>
    </lineage>
</organism>